<dbReference type="OrthoDB" id="2910278at2759"/>
<dbReference type="InterPro" id="IPR001810">
    <property type="entry name" value="F-box_dom"/>
</dbReference>
<evidence type="ECO:0000259" key="1">
    <source>
        <dbReference type="SMART" id="SM00256"/>
    </source>
</evidence>
<protein>
    <recommendedName>
        <fullName evidence="1">F-box domain-containing protein</fullName>
    </recommendedName>
</protein>
<sequence length="884" mass="101226">MPGLLSVPREIIGEIAQQVDYEDAQNMRLVCRGLSPAVVHIALSRLTLDWGTSHPPMPFPLEQLQAYATPDSSNSPSPYVQHLVLRRVCVPYDSDQPMPFDHLLPPPEFDEHSLSQRRETFFLGIMRKLFNSLSNLKTVDPPLSSLTLRTEEHWPDVAQAIVPPCKKLIVIGFFDPHTVFRDEALEWMPTFVAAIPHLEEVFTDVMFDEKAIKRFFPFPDNGRMLSQKKLQHTSFTLGLSDFDVPDHVFEHIRSLRLLELMRDEYACTKEEYHRRSATFWGQIIEKRIYVEELNVHFEDVQDGLIDYLASYPQPSLKVLELLRYPLEEESEPTPVEKIRKFFTQALPVVAPGLRTLIIAGHPVDSPWFFDVIPEAYPALRKCSSLTRIIVMVDVTSKERKKETNMPGLLSMPKEILGEIAQQAEYEDTQQLRLACRSINSAVVHIALSRLTLDWDPSPEKFPVDQVRAYGSGDSCSLGPYVRHLTMNKVCIKYDATEAASFDEMLPPAAADKSCLKHRRQAFIQSLLYGLFAGLKNLKTVNWSWGACDLDQTERGHPGHYYNPTGCCATITAMGALLAMRPGRPLASLTLSSDIYWPGVREAIVPPCKRLVIEGFHDWIDSYEEQDLKWLPKFVWSIPHLQEIDTDIWFNERAISRFFPDPSSISNLQVPWKNLQHTKISIRVSDYEIPDHVFEHLGSLRGLELRRNEVCTKQVYLRRSAAIWRQLIKKRIYVEELWVHIEDLQDSLIDYLASYPQPSLKFLQFFRFILEEEFEVTPVEKIKKFFTRALPVIAPGLQNLSMVGVVADSAWYFESIPDAYPALQKCSSLVELSVMVNIASKAQKEATHKLIRSVVGKLPHLEEVDIVGMGRRRAITYSLGLREQS</sequence>
<proteinExistence type="predicted"/>
<dbReference type="Proteomes" id="UP000284842">
    <property type="component" value="Unassembled WGS sequence"/>
</dbReference>
<dbReference type="AlphaFoldDB" id="A0A409VI89"/>
<evidence type="ECO:0000313" key="3">
    <source>
        <dbReference type="Proteomes" id="UP000284842"/>
    </source>
</evidence>
<reference evidence="2 3" key="1">
    <citation type="journal article" date="2018" name="Evol. Lett.">
        <title>Horizontal gene cluster transfer increased hallucinogenic mushroom diversity.</title>
        <authorList>
            <person name="Reynolds H.T."/>
            <person name="Vijayakumar V."/>
            <person name="Gluck-Thaler E."/>
            <person name="Korotkin H.B."/>
            <person name="Matheny P.B."/>
            <person name="Slot J.C."/>
        </authorList>
    </citation>
    <scope>NUCLEOTIDE SEQUENCE [LARGE SCALE GENOMIC DNA]</scope>
    <source>
        <strain evidence="2 3">2629</strain>
    </source>
</reference>
<dbReference type="InterPro" id="IPR032675">
    <property type="entry name" value="LRR_dom_sf"/>
</dbReference>
<feature type="domain" description="F-box" evidence="1">
    <location>
        <begin position="7"/>
        <end position="47"/>
    </location>
</feature>
<evidence type="ECO:0000313" key="2">
    <source>
        <dbReference type="EMBL" id="PPQ65980.1"/>
    </source>
</evidence>
<dbReference type="SMART" id="SM00256">
    <property type="entry name" value="FBOX"/>
    <property type="match status" value="2"/>
</dbReference>
<accession>A0A409VI89</accession>
<name>A0A409VI89_9AGAR</name>
<dbReference type="SUPFAM" id="SSF52047">
    <property type="entry name" value="RNI-like"/>
    <property type="match status" value="1"/>
</dbReference>
<gene>
    <name evidence="2" type="ORF">CVT24_011197</name>
</gene>
<dbReference type="InParanoid" id="A0A409VI89"/>
<dbReference type="Gene3D" id="3.80.10.10">
    <property type="entry name" value="Ribonuclease Inhibitor"/>
    <property type="match status" value="1"/>
</dbReference>
<comment type="caution">
    <text evidence="2">The sequence shown here is derived from an EMBL/GenBank/DDBJ whole genome shotgun (WGS) entry which is preliminary data.</text>
</comment>
<organism evidence="2 3">
    <name type="scientific">Panaeolus cyanescens</name>
    <dbReference type="NCBI Taxonomy" id="181874"/>
    <lineage>
        <taxon>Eukaryota</taxon>
        <taxon>Fungi</taxon>
        <taxon>Dikarya</taxon>
        <taxon>Basidiomycota</taxon>
        <taxon>Agaricomycotina</taxon>
        <taxon>Agaricomycetes</taxon>
        <taxon>Agaricomycetidae</taxon>
        <taxon>Agaricales</taxon>
        <taxon>Agaricineae</taxon>
        <taxon>Galeropsidaceae</taxon>
        <taxon>Panaeolus</taxon>
    </lineage>
</organism>
<dbReference type="EMBL" id="NHTK01006054">
    <property type="protein sequence ID" value="PPQ65980.1"/>
    <property type="molecule type" value="Genomic_DNA"/>
</dbReference>
<keyword evidence="3" id="KW-1185">Reference proteome</keyword>
<feature type="domain" description="F-box" evidence="1">
    <location>
        <begin position="411"/>
        <end position="451"/>
    </location>
</feature>